<name>A0ABW0NAT5_9BURK</name>
<proteinExistence type="predicted"/>
<dbReference type="EMBL" id="JBHSMF010000004">
    <property type="protein sequence ID" value="MFC5496968.1"/>
    <property type="molecule type" value="Genomic_DNA"/>
</dbReference>
<evidence type="ECO:0008006" key="3">
    <source>
        <dbReference type="Google" id="ProtNLM"/>
    </source>
</evidence>
<protein>
    <recommendedName>
        <fullName evidence="3">Formylmethanofuran dehydrogenase subunit E domain-containing protein</fullName>
    </recommendedName>
</protein>
<keyword evidence="2" id="KW-1185">Reference proteome</keyword>
<sequence>MSATDVAAAPPAMELPSFYADVPSIIVRDALADTLGAAAGGCLHYRYVDAVKLAGHSCPTVAGAWLMTRAALAHLYPTDIPRRGEMRVELREPQESGVTGVIASIAGLVTGAAGPGGFQGLAGRHGRRNLLAFGQPMRGELRVTRLDTGRSVEVSHHPQAVARPPALAQLMQAALAPDADQAVRAAFATGWQDWVRCMLVEHADDPALVSLQE</sequence>
<dbReference type="RefSeq" id="WP_376849002.1">
    <property type="nucleotide sequence ID" value="NZ_JBHSMF010000004.1"/>
</dbReference>
<comment type="caution">
    <text evidence="1">The sequence shown here is derived from an EMBL/GenBank/DDBJ whole genome shotgun (WGS) entry which is preliminary data.</text>
</comment>
<gene>
    <name evidence="1" type="ORF">ACFPOE_05440</name>
</gene>
<evidence type="ECO:0000313" key="2">
    <source>
        <dbReference type="Proteomes" id="UP001596037"/>
    </source>
</evidence>
<reference evidence="2" key="1">
    <citation type="journal article" date="2019" name="Int. J. Syst. Evol. Microbiol.">
        <title>The Global Catalogue of Microorganisms (GCM) 10K type strain sequencing project: providing services to taxonomists for standard genome sequencing and annotation.</title>
        <authorList>
            <consortium name="The Broad Institute Genomics Platform"/>
            <consortium name="The Broad Institute Genome Sequencing Center for Infectious Disease"/>
            <person name="Wu L."/>
            <person name="Ma J."/>
        </authorList>
    </citation>
    <scope>NUCLEOTIDE SEQUENCE [LARGE SCALE GENOMIC DNA]</scope>
    <source>
        <strain evidence="2">CCUG 57401</strain>
    </source>
</reference>
<accession>A0ABW0NAT5</accession>
<dbReference type="Proteomes" id="UP001596037">
    <property type="component" value="Unassembled WGS sequence"/>
</dbReference>
<evidence type="ECO:0000313" key="1">
    <source>
        <dbReference type="EMBL" id="MFC5496968.1"/>
    </source>
</evidence>
<dbReference type="Gene3D" id="3.30.1330.130">
    <property type="match status" value="1"/>
</dbReference>
<organism evidence="1 2">
    <name type="scientific">Caenimonas terrae</name>
    <dbReference type="NCBI Taxonomy" id="696074"/>
    <lineage>
        <taxon>Bacteria</taxon>
        <taxon>Pseudomonadati</taxon>
        <taxon>Pseudomonadota</taxon>
        <taxon>Betaproteobacteria</taxon>
        <taxon>Burkholderiales</taxon>
        <taxon>Comamonadaceae</taxon>
        <taxon>Caenimonas</taxon>
    </lineage>
</organism>